<evidence type="ECO:0000256" key="2">
    <source>
        <dbReference type="SAM" id="SignalP"/>
    </source>
</evidence>
<dbReference type="PROSITE" id="PS51257">
    <property type="entry name" value="PROKAR_LIPOPROTEIN"/>
    <property type="match status" value="1"/>
</dbReference>
<accession>A0A840ZNH9</accession>
<feature type="region of interest" description="Disordered" evidence="1">
    <location>
        <begin position="62"/>
        <end position="117"/>
    </location>
</feature>
<keyword evidence="4" id="KW-1185">Reference proteome</keyword>
<sequence length="117" mass="11942">MSRTFRVAARSLALALSVPALAAGCSSDVNPMKAAFVGAGYGPKETQAPDFVAGSRKADATFMPVGESAPRPARTRNAEGLKALQSELEGARSRNEAKGRAAESAAKATAQGLAPPQ</sequence>
<feature type="chain" id="PRO_5032808212" description="Lipoprotein" evidence="2">
    <location>
        <begin position="23"/>
        <end position="117"/>
    </location>
</feature>
<evidence type="ECO:0000313" key="3">
    <source>
        <dbReference type="EMBL" id="MBB5758724.1"/>
    </source>
</evidence>
<organism evidence="3 4">
    <name type="scientific">Methylorubrum rhodinum</name>
    <dbReference type="NCBI Taxonomy" id="29428"/>
    <lineage>
        <taxon>Bacteria</taxon>
        <taxon>Pseudomonadati</taxon>
        <taxon>Pseudomonadota</taxon>
        <taxon>Alphaproteobacteria</taxon>
        <taxon>Hyphomicrobiales</taxon>
        <taxon>Methylobacteriaceae</taxon>
        <taxon>Methylorubrum</taxon>
    </lineage>
</organism>
<feature type="signal peptide" evidence="2">
    <location>
        <begin position="1"/>
        <end position="22"/>
    </location>
</feature>
<dbReference type="RefSeq" id="WP_376770393.1">
    <property type="nucleotide sequence ID" value="NZ_JACHOP010000016.1"/>
</dbReference>
<proteinExistence type="predicted"/>
<keyword evidence="2" id="KW-0732">Signal</keyword>
<evidence type="ECO:0000256" key="1">
    <source>
        <dbReference type="SAM" id="MobiDB-lite"/>
    </source>
</evidence>
<dbReference type="EMBL" id="JACHOP010000016">
    <property type="protein sequence ID" value="MBB5758724.1"/>
    <property type="molecule type" value="Genomic_DNA"/>
</dbReference>
<comment type="caution">
    <text evidence="3">The sequence shown here is derived from an EMBL/GenBank/DDBJ whole genome shotgun (WGS) entry which is preliminary data.</text>
</comment>
<evidence type="ECO:0008006" key="5">
    <source>
        <dbReference type="Google" id="ProtNLM"/>
    </source>
</evidence>
<evidence type="ECO:0000313" key="4">
    <source>
        <dbReference type="Proteomes" id="UP000583454"/>
    </source>
</evidence>
<protein>
    <recommendedName>
        <fullName evidence="5">Lipoprotein</fullName>
    </recommendedName>
</protein>
<name>A0A840ZNH9_9HYPH</name>
<reference evidence="3 4" key="1">
    <citation type="submission" date="2020-08" db="EMBL/GenBank/DDBJ databases">
        <title>Genomic Encyclopedia of Type Strains, Phase IV (KMG-IV): sequencing the most valuable type-strain genomes for metagenomic binning, comparative biology and taxonomic classification.</title>
        <authorList>
            <person name="Goeker M."/>
        </authorList>
    </citation>
    <scope>NUCLEOTIDE SEQUENCE [LARGE SCALE GENOMIC DNA]</scope>
    <source>
        <strain evidence="3 4">DSM 2163</strain>
    </source>
</reference>
<gene>
    <name evidence="3" type="ORF">HNR00_003447</name>
</gene>
<feature type="compositionally biased region" description="Basic and acidic residues" evidence="1">
    <location>
        <begin position="89"/>
        <end position="101"/>
    </location>
</feature>
<dbReference type="Proteomes" id="UP000583454">
    <property type="component" value="Unassembled WGS sequence"/>
</dbReference>
<dbReference type="AlphaFoldDB" id="A0A840ZNH9"/>